<dbReference type="PANTHER" id="PTHR17972:SF0">
    <property type="entry name" value="NUCLEOLAR PROTEIN 6"/>
    <property type="match status" value="1"/>
</dbReference>
<dbReference type="Proteomes" id="UP000001449">
    <property type="component" value="Chromosome 23"/>
</dbReference>
<dbReference type="PANTHER" id="PTHR17972">
    <property type="entry name" value="NUCLEOLAR RNA-ASSOCIATED PROTEIN"/>
    <property type="match status" value="1"/>
</dbReference>
<dbReference type="OMA" id="VAAHMMS"/>
<dbReference type="InterPro" id="IPR005554">
    <property type="entry name" value="NOL6/Upt22"/>
</dbReference>
<evidence type="ECO:0000259" key="3">
    <source>
        <dbReference type="Pfam" id="PF17404"/>
    </source>
</evidence>
<gene>
    <name evidence="7" type="ORF">THAPSDRAFT_25869</name>
</gene>
<evidence type="ECO:0008006" key="9">
    <source>
        <dbReference type="Google" id="ProtNLM"/>
    </source>
</evidence>
<feature type="domain" description="Nrap protein" evidence="5">
    <location>
        <begin position="1144"/>
        <end position="1266"/>
    </location>
</feature>
<dbReference type="GO" id="GO:0032545">
    <property type="term" value="C:CURI complex"/>
    <property type="evidence" value="ECO:0000318"/>
    <property type="project" value="GO_Central"/>
</dbReference>
<dbReference type="Pfam" id="PF03813">
    <property type="entry name" value="Nrap"/>
    <property type="match status" value="1"/>
</dbReference>
<feature type="region of interest" description="Disordered" evidence="1">
    <location>
        <begin position="373"/>
        <end position="399"/>
    </location>
</feature>
<evidence type="ECO:0000259" key="2">
    <source>
        <dbReference type="Pfam" id="PF03813"/>
    </source>
</evidence>
<dbReference type="KEGG" id="tps:THAPSDRAFT_25869"/>
<feature type="compositionally biased region" description="Polar residues" evidence="1">
    <location>
        <begin position="15"/>
        <end position="24"/>
    </location>
</feature>
<dbReference type="RefSeq" id="XP_002295259.1">
    <property type="nucleotide sequence ID" value="XM_002295223.1"/>
</dbReference>
<dbReference type="Pfam" id="PF17405">
    <property type="entry name" value="Nrap_D4"/>
    <property type="match status" value="1"/>
</dbReference>
<dbReference type="GO" id="GO:0006364">
    <property type="term" value="P:rRNA processing"/>
    <property type="evidence" value="ECO:0000318"/>
    <property type="project" value="GO_Central"/>
</dbReference>
<dbReference type="InterPro" id="IPR035371">
    <property type="entry name" value="Nrap_D6"/>
</dbReference>
<feature type="domain" description="Nrap protein" evidence="2">
    <location>
        <begin position="223"/>
        <end position="341"/>
    </location>
</feature>
<protein>
    <recommendedName>
        <fullName evidence="9">U3 small nucleolar RNA-associated protein 22</fullName>
    </recommendedName>
</protein>
<feature type="domain" description="Nrap protein" evidence="3">
    <location>
        <begin position="661"/>
        <end position="856"/>
    </location>
</feature>
<evidence type="ECO:0000259" key="6">
    <source>
        <dbReference type="Pfam" id="PF17407"/>
    </source>
</evidence>
<feature type="region of interest" description="Disordered" evidence="1">
    <location>
        <begin position="1"/>
        <end position="31"/>
    </location>
</feature>
<evidence type="ECO:0000259" key="4">
    <source>
        <dbReference type="Pfam" id="PF17405"/>
    </source>
</evidence>
<dbReference type="EMBL" id="CM000654">
    <property type="protein sequence ID" value="EED87563.1"/>
    <property type="molecule type" value="Genomic_DNA"/>
</dbReference>
<evidence type="ECO:0000313" key="7">
    <source>
        <dbReference type="EMBL" id="EED87563.1"/>
    </source>
</evidence>
<dbReference type="PaxDb" id="35128-Thaps25869"/>
<dbReference type="InParanoid" id="B8CGG5"/>
<dbReference type="STRING" id="35128.B8CGG5"/>
<dbReference type="GeneID" id="7442684"/>
<dbReference type="InterPro" id="IPR035082">
    <property type="entry name" value="Nrap_D1"/>
</dbReference>
<dbReference type="Gene3D" id="3.30.70.3030">
    <property type="match status" value="1"/>
</dbReference>
<dbReference type="eggNOG" id="KOG2054">
    <property type="taxonomic scope" value="Eukaryota"/>
</dbReference>
<feature type="domain" description="Nrap protein" evidence="4">
    <location>
        <begin position="968"/>
        <end position="1142"/>
    </location>
</feature>
<dbReference type="GO" id="GO:0006409">
    <property type="term" value="P:tRNA export from nucleus"/>
    <property type="evidence" value="ECO:0000318"/>
    <property type="project" value="GO_Central"/>
</dbReference>
<evidence type="ECO:0000256" key="1">
    <source>
        <dbReference type="SAM" id="MobiDB-lite"/>
    </source>
</evidence>
<feature type="domain" description="Nrap protein" evidence="6">
    <location>
        <begin position="1372"/>
        <end position="1505"/>
    </location>
</feature>
<proteinExistence type="predicted"/>
<dbReference type="InterPro" id="IPR035369">
    <property type="entry name" value="Nrap_D4"/>
</dbReference>
<organism evidence="7 8">
    <name type="scientific">Thalassiosira pseudonana</name>
    <name type="common">Marine diatom</name>
    <name type="synonym">Cyclotella nana</name>
    <dbReference type="NCBI Taxonomy" id="35128"/>
    <lineage>
        <taxon>Eukaryota</taxon>
        <taxon>Sar</taxon>
        <taxon>Stramenopiles</taxon>
        <taxon>Ochrophyta</taxon>
        <taxon>Bacillariophyta</taxon>
        <taxon>Coscinodiscophyceae</taxon>
        <taxon>Thalassiosirophycidae</taxon>
        <taxon>Thalassiosirales</taxon>
        <taxon>Thalassiosiraceae</taxon>
        <taxon>Thalassiosira</taxon>
    </lineage>
</organism>
<dbReference type="InterPro" id="IPR035370">
    <property type="entry name" value="Nrap_D5"/>
</dbReference>
<dbReference type="GO" id="GO:0032040">
    <property type="term" value="C:small-subunit processome"/>
    <property type="evidence" value="ECO:0000318"/>
    <property type="project" value="GO_Central"/>
</dbReference>
<dbReference type="InterPro" id="IPR035368">
    <property type="entry name" value="Nrap_D3"/>
</dbReference>
<dbReference type="Gene3D" id="1.10.1410.10">
    <property type="match status" value="1"/>
</dbReference>
<evidence type="ECO:0000259" key="5">
    <source>
        <dbReference type="Pfam" id="PF17406"/>
    </source>
</evidence>
<accession>B8CGG5</accession>
<dbReference type="GO" id="GO:0034456">
    <property type="term" value="C:UTP-C complex"/>
    <property type="evidence" value="ECO:0000318"/>
    <property type="project" value="GO_Central"/>
</dbReference>
<dbReference type="Pfam" id="PF17406">
    <property type="entry name" value="Nrap_D5"/>
    <property type="match status" value="1"/>
</dbReference>
<dbReference type="HOGENOM" id="CLU_246860_0_0_1"/>
<dbReference type="Pfam" id="PF17407">
    <property type="entry name" value="Nrap_D6"/>
    <property type="match status" value="1"/>
</dbReference>
<name>B8CGG5_THAPS</name>
<dbReference type="Pfam" id="PF17404">
    <property type="entry name" value="Nrap_D3"/>
    <property type="match status" value="1"/>
</dbReference>
<keyword evidence="8" id="KW-1185">Reference proteome</keyword>
<sequence length="1540" mass="167509">MTAAPDDAALMMAASSRTPSTSSGIIDGSTAATNNANTETLARSNLLRLETTALLSESSLHIHPGVAPGSGTLDSTAAGAAADGNNKVHYEARWSPLVRSYLNAVNGAITSLDACSLGPEVCVSGGGGGVSSERGMDKIDGGKKIMYRVPLLSDKFQKHVRGAKKSSSVGIGDNNNNNNSHPWSFPFQGGTSLSLSPIGSLGHLGNAGLANRHANGNVVPVLDVAVLFDEGFVGGKDYLNGRYGDKRNILAVHIAKQLSQKKHRSKVGAVHLTNVFGDERKVALLLTPPLDGEDRADKGSGSKKGGKKRKKGEDKRKNKGKLRFRIRLIFGVKQANMLPKHHGGYNSNDENDDEESSIAWNCWIPRTRLFPNRCNNRSEKKSDHEHDDGSGGSVEKSTPHYTNSLAEDLHLVSTTHLISSTLSTLTATGSNVTPTSSFHETLLLLKVWALQRGFLRGHDTFTTTTLAVVLVYLYRTKGIGKRMGAMQGFTAFMKFWSEVDWLGEDSVGGNSGTSAAASLANVNVDVVLKRKVQKKAAFVIPEEGRNESQTISHCEQARLYLDDVRENGEDDSPKTLLECYKRHNTSSSSSCSFITNNSHHDSPILLDPTMTINFLARLSPSFIRESRAEANAALRFIHGHEREEVGGGVFRKLFLETNRFWTRYDAYVRIPMSVVPKIAVGGKKKGKQGGDLQVWGHDVEDLGYDESVCRGVVEVLSRAMGDRVTAIRAFTSGNGDIRATASVDVGEEAATKPINDSDQCHTNPIRGTSSCGYAAGLSDRAPQPPALPSTQDDPCLVVGLRIDPNSSRRIVDRGPPAEDVEGSNAFVALWGEHHAQLRRFQDGAIVRAVVWNAPAGEAMSLDDVRFAGEDRSMGGIVERVAQHIVKLHFTDAKKSSTKQGKGPKSVSFELRNMVSFIDGVASTKQPSPFSDSLTLHKNAMSAFDSLADFLRRNTATTVNTIGGGKKASKLGLPLSIDEVEPLSPSLRYSALYPPMPHPLLGGSNLSGDKRKISGVVVGEPILIQIRFEGSSRWPSSLNAMGAAKCAMLIQLADGIEKMKQEPGQLGADDLGAFDGPIDVTPNYLDLGYRGFSFRIVVRADQELRMLNSLKNPTDEAKILQLSLINRHVRGSMHHSLIHAVHTRHPSASAVARLAHRWIASHMMSDMIPHEAVELMVAKIYTDSAESNSSKLPLADTAPATVTAGFLKWLRLLSSHDWAREPLIVDPQNHITINDRGLIHSQFNIVRGADYSRGPAMYIISPADYDGVEDMSGSKLLGEEENTSQVPAAENIWAPSITANHPESVVLSRASALAKCSHDHLTSCIMRGSKGSSWVAAFQESPASLTSYSALLRVDPSFVTDPGCSSTASDSTIIFPSKDDGSVQIQTPFERSLQKRYAGPKELRKKNFKNLVLEKDTLHEWQPVKSLVSTLRARYNEYAVFFYNEFAPDLIAMIWRPAAFVPQPFSAMVSEFKRPVSDVWKEDTLVITNSDDLMCEIGCASKDIVTTLKVLDDKKPVDVAPAVKRQKKSWKDDYEVSSDEE</sequence>
<reference evidence="7 8" key="1">
    <citation type="journal article" date="2004" name="Science">
        <title>The genome of the diatom Thalassiosira pseudonana: ecology, evolution, and metabolism.</title>
        <authorList>
            <person name="Armbrust E.V."/>
            <person name="Berges J.A."/>
            <person name="Bowler C."/>
            <person name="Green B.R."/>
            <person name="Martinez D."/>
            <person name="Putnam N.H."/>
            <person name="Zhou S."/>
            <person name="Allen A.E."/>
            <person name="Apt K.E."/>
            <person name="Bechner M."/>
            <person name="Brzezinski M.A."/>
            <person name="Chaal B.K."/>
            <person name="Chiovitti A."/>
            <person name="Davis A.K."/>
            <person name="Demarest M.S."/>
            <person name="Detter J.C."/>
            <person name="Glavina T."/>
            <person name="Goodstein D."/>
            <person name="Hadi M.Z."/>
            <person name="Hellsten U."/>
            <person name="Hildebrand M."/>
            <person name="Jenkins B.D."/>
            <person name="Jurka J."/>
            <person name="Kapitonov V.V."/>
            <person name="Kroger N."/>
            <person name="Lau W.W."/>
            <person name="Lane T.W."/>
            <person name="Larimer F.W."/>
            <person name="Lippmeier J.C."/>
            <person name="Lucas S."/>
            <person name="Medina M."/>
            <person name="Montsant A."/>
            <person name="Obornik M."/>
            <person name="Parker M.S."/>
            <person name="Palenik B."/>
            <person name="Pazour G.J."/>
            <person name="Richardson P.M."/>
            <person name="Rynearson T.A."/>
            <person name="Saito M.A."/>
            <person name="Schwartz D.C."/>
            <person name="Thamatrakoln K."/>
            <person name="Valentin K."/>
            <person name="Vardi A."/>
            <person name="Wilkerson F.P."/>
            <person name="Rokhsar D.S."/>
        </authorList>
    </citation>
    <scope>NUCLEOTIDE SEQUENCE [LARGE SCALE GENOMIC DNA]</scope>
    <source>
        <strain evidence="7 8">CCMP1335</strain>
    </source>
</reference>
<feature type="region of interest" description="Disordered" evidence="1">
    <location>
        <begin position="287"/>
        <end position="318"/>
    </location>
</feature>
<evidence type="ECO:0000313" key="8">
    <source>
        <dbReference type="Proteomes" id="UP000001449"/>
    </source>
</evidence>
<feature type="compositionally biased region" description="Basic and acidic residues" evidence="1">
    <location>
        <begin position="376"/>
        <end position="389"/>
    </location>
</feature>
<feature type="compositionally biased region" description="Low complexity" evidence="1">
    <location>
        <begin position="1"/>
        <end position="14"/>
    </location>
</feature>
<feature type="region of interest" description="Disordered" evidence="1">
    <location>
        <begin position="163"/>
        <end position="182"/>
    </location>
</feature>
<reference evidence="7 8" key="2">
    <citation type="journal article" date="2008" name="Nature">
        <title>The Phaeodactylum genome reveals the evolutionary history of diatom genomes.</title>
        <authorList>
            <person name="Bowler C."/>
            <person name="Allen A.E."/>
            <person name="Badger J.H."/>
            <person name="Grimwood J."/>
            <person name="Jabbari K."/>
            <person name="Kuo A."/>
            <person name="Maheswari U."/>
            <person name="Martens C."/>
            <person name="Maumus F."/>
            <person name="Otillar R.P."/>
            <person name="Rayko E."/>
            <person name="Salamov A."/>
            <person name="Vandepoele K."/>
            <person name="Beszteri B."/>
            <person name="Gruber A."/>
            <person name="Heijde M."/>
            <person name="Katinka M."/>
            <person name="Mock T."/>
            <person name="Valentin K."/>
            <person name="Verret F."/>
            <person name="Berges J.A."/>
            <person name="Brownlee C."/>
            <person name="Cadoret J.P."/>
            <person name="Chiovitti A."/>
            <person name="Choi C.J."/>
            <person name="Coesel S."/>
            <person name="De Martino A."/>
            <person name="Detter J.C."/>
            <person name="Durkin C."/>
            <person name="Falciatore A."/>
            <person name="Fournet J."/>
            <person name="Haruta M."/>
            <person name="Huysman M.J."/>
            <person name="Jenkins B.D."/>
            <person name="Jiroutova K."/>
            <person name="Jorgensen R.E."/>
            <person name="Joubert Y."/>
            <person name="Kaplan A."/>
            <person name="Kroger N."/>
            <person name="Kroth P.G."/>
            <person name="La Roche J."/>
            <person name="Lindquist E."/>
            <person name="Lommer M."/>
            <person name="Martin-Jezequel V."/>
            <person name="Lopez P.J."/>
            <person name="Lucas S."/>
            <person name="Mangogna M."/>
            <person name="McGinnis K."/>
            <person name="Medlin L.K."/>
            <person name="Montsant A."/>
            <person name="Oudot-Le Secq M.P."/>
            <person name="Napoli C."/>
            <person name="Obornik M."/>
            <person name="Parker M.S."/>
            <person name="Petit J.L."/>
            <person name="Porcel B.M."/>
            <person name="Poulsen N."/>
            <person name="Robison M."/>
            <person name="Rychlewski L."/>
            <person name="Rynearson T.A."/>
            <person name="Schmutz J."/>
            <person name="Shapiro H."/>
            <person name="Siaut M."/>
            <person name="Stanley M."/>
            <person name="Sussman M.R."/>
            <person name="Taylor A.R."/>
            <person name="Vardi A."/>
            <person name="von Dassow P."/>
            <person name="Vyverman W."/>
            <person name="Willis A."/>
            <person name="Wyrwicz L.S."/>
            <person name="Rokhsar D.S."/>
            <person name="Weissenbach J."/>
            <person name="Armbrust E.V."/>
            <person name="Green B.R."/>
            <person name="Van de Peer Y."/>
            <person name="Grigoriev I.V."/>
        </authorList>
    </citation>
    <scope>NUCLEOTIDE SEQUENCE [LARGE SCALE GENOMIC DNA]</scope>
    <source>
        <strain evidence="7 8">CCMP1335</strain>
    </source>
</reference>